<accession>A0A2I0UMK7</accession>
<keyword evidence="3" id="KW-1185">Reference proteome</keyword>
<dbReference type="EMBL" id="KZ505683">
    <property type="protein sequence ID" value="PKU47253.1"/>
    <property type="molecule type" value="Genomic_DNA"/>
</dbReference>
<feature type="region of interest" description="Disordered" evidence="1">
    <location>
        <begin position="48"/>
        <end position="71"/>
    </location>
</feature>
<organism evidence="2 3">
    <name type="scientific">Limosa lapponica baueri</name>
    <dbReference type="NCBI Taxonomy" id="1758121"/>
    <lineage>
        <taxon>Eukaryota</taxon>
        <taxon>Metazoa</taxon>
        <taxon>Chordata</taxon>
        <taxon>Craniata</taxon>
        <taxon>Vertebrata</taxon>
        <taxon>Euteleostomi</taxon>
        <taxon>Archelosauria</taxon>
        <taxon>Archosauria</taxon>
        <taxon>Dinosauria</taxon>
        <taxon>Saurischia</taxon>
        <taxon>Theropoda</taxon>
        <taxon>Coelurosauria</taxon>
        <taxon>Aves</taxon>
        <taxon>Neognathae</taxon>
        <taxon>Neoaves</taxon>
        <taxon>Charadriiformes</taxon>
        <taxon>Scolopacidae</taxon>
        <taxon>Limosa</taxon>
    </lineage>
</organism>
<protein>
    <submittedName>
        <fullName evidence="2">Uncharacterized protein</fullName>
    </submittedName>
</protein>
<feature type="compositionally biased region" description="Polar residues" evidence="1">
    <location>
        <begin position="52"/>
        <end position="70"/>
    </location>
</feature>
<proteinExistence type="predicted"/>
<reference evidence="3" key="1">
    <citation type="submission" date="2017-11" db="EMBL/GenBank/DDBJ databases">
        <authorList>
            <person name="Lima N.C."/>
            <person name="Parody-Merino A.M."/>
            <person name="Battley P.F."/>
            <person name="Fidler A.E."/>
            <person name="Prosdocimi F."/>
        </authorList>
    </citation>
    <scope>NUCLEOTIDE SEQUENCE [LARGE SCALE GENOMIC DNA]</scope>
</reference>
<reference evidence="3" key="2">
    <citation type="submission" date="2017-12" db="EMBL/GenBank/DDBJ databases">
        <title>Genome sequence of the Bar-tailed Godwit (Limosa lapponica baueri).</title>
        <authorList>
            <person name="Lima N.C.B."/>
            <person name="Parody-Merino A.M."/>
            <person name="Battley P.F."/>
            <person name="Fidler A.E."/>
            <person name="Prosdocimi F."/>
        </authorList>
    </citation>
    <scope>NUCLEOTIDE SEQUENCE [LARGE SCALE GENOMIC DNA]</scope>
</reference>
<dbReference type="Proteomes" id="UP000233556">
    <property type="component" value="Unassembled WGS sequence"/>
</dbReference>
<sequence>MKKVLNTKEKICYKSSYSEAAIDANVSTLHCPYYKLTTHKLDQWTVRRTESKNSQAKRVENSSTKSSWRQVTGGVPQGSILGPVQSNTLISDFYEGADCTLSKFIDNTKMDRVANTPDGCSAFKRDLNRTEKWAERNLMKFNKGKCKVLHLGMSNPRLKYKLGSLGSFQPMC</sequence>
<evidence type="ECO:0000313" key="2">
    <source>
        <dbReference type="EMBL" id="PKU47253.1"/>
    </source>
</evidence>
<gene>
    <name evidence="2" type="ORF">llap_2429</name>
</gene>
<evidence type="ECO:0000256" key="1">
    <source>
        <dbReference type="SAM" id="MobiDB-lite"/>
    </source>
</evidence>
<dbReference type="PANTHER" id="PTHR33332">
    <property type="entry name" value="REVERSE TRANSCRIPTASE DOMAIN-CONTAINING PROTEIN"/>
    <property type="match status" value="1"/>
</dbReference>
<name>A0A2I0UMK7_LIMLA</name>
<dbReference type="AlphaFoldDB" id="A0A2I0UMK7"/>
<dbReference type="OrthoDB" id="416454at2759"/>
<evidence type="ECO:0000313" key="3">
    <source>
        <dbReference type="Proteomes" id="UP000233556"/>
    </source>
</evidence>